<dbReference type="SUPFAM" id="SSF53098">
    <property type="entry name" value="Ribonuclease H-like"/>
    <property type="match status" value="1"/>
</dbReference>
<dbReference type="InterPro" id="IPR044730">
    <property type="entry name" value="RNase_H-like_dom_plant"/>
</dbReference>
<sequence>MLVPSGKWLQGCAGAMPLDSSFRCELFALWRGLILAWDYRHKDVSCETDNVDVYRVTQLHQCNDNGLHVDLVTKIHELLRRSWNVVVCLIQRSDNGVADTMAKFATRYGVTHAKWMSPCSSLNSMLRKDILVP</sequence>
<dbReference type="Proteomes" id="UP001341840">
    <property type="component" value="Unassembled WGS sequence"/>
</dbReference>
<comment type="caution">
    <text evidence="2">The sequence shown here is derived from an EMBL/GenBank/DDBJ whole genome shotgun (WGS) entry which is preliminary data.</text>
</comment>
<dbReference type="InterPro" id="IPR036397">
    <property type="entry name" value="RNaseH_sf"/>
</dbReference>
<gene>
    <name evidence="2" type="ORF">PIB30_058748</name>
</gene>
<organism evidence="2 3">
    <name type="scientific">Stylosanthes scabra</name>
    <dbReference type="NCBI Taxonomy" id="79078"/>
    <lineage>
        <taxon>Eukaryota</taxon>
        <taxon>Viridiplantae</taxon>
        <taxon>Streptophyta</taxon>
        <taxon>Embryophyta</taxon>
        <taxon>Tracheophyta</taxon>
        <taxon>Spermatophyta</taxon>
        <taxon>Magnoliopsida</taxon>
        <taxon>eudicotyledons</taxon>
        <taxon>Gunneridae</taxon>
        <taxon>Pentapetalae</taxon>
        <taxon>rosids</taxon>
        <taxon>fabids</taxon>
        <taxon>Fabales</taxon>
        <taxon>Fabaceae</taxon>
        <taxon>Papilionoideae</taxon>
        <taxon>50 kb inversion clade</taxon>
        <taxon>dalbergioids sensu lato</taxon>
        <taxon>Dalbergieae</taxon>
        <taxon>Pterocarpus clade</taxon>
        <taxon>Stylosanthes</taxon>
    </lineage>
</organism>
<keyword evidence="3" id="KW-1185">Reference proteome</keyword>
<dbReference type="InterPro" id="IPR053151">
    <property type="entry name" value="RNase_H-like"/>
</dbReference>
<dbReference type="InterPro" id="IPR002156">
    <property type="entry name" value="RNaseH_domain"/>
</dbReference>
<dbReference type="InterPro" id="IPR012337">
    <property type="entry name" value="RNaseH-like_sf"/>
</dbReference>
<dbReference type="CDD" id="cd06222">
    <property type="entry name" value="RNase_H_like"/>
    <property type="match status" value="1"/>
</dbReference>
<name>A0ABU6XKC9_9FABA</name>
<protein>
    <recommendedName>
        <fullName evidence="1">RNase H type-1 domain-containing protein</fullName>
    </recommendedName>
</protein>
<evidence type="ECO:0000313" key="3">
    <source>
        <dbReference type="Proteomes" id="UP001341840"/>
    </source>
</evidence>
<dbReference type="EMBL" id="JASCZI010211946">
    <property type="protein sequence ID" value="MED6197666.1"/>
    <property type="molecule type" value="Genomic_DNA"/>
</dbReference>
<dbReference type="PANTHER" id="PTHR47723:SF13">
    <property type="entry name" value="PUTATIVE-RELATED"/>
    <property type="match status" value="1"/>
</dbReference>
<dbReference type="Gene3D" id="3.30.420.10">
    <property type="entry name" value="Ribonuclease H-like superfamily/Ribonuclease H"/>
    <property type="match status" value="1"/>
</dbReference>
<proteinExistence type="predicted"/>
<feature type="domain" description="RNase H type-1" evidence="1">
    <location>
        <begin position="8"/>
        <end position="105"/>
    </location>
</feature>
<dbReference type="Pfam" id="PF13456">
    <property type="entry name" value="RVT_3"/>
    <property type="match status" value="1"/>
</dbReference>
<evidence type="ECO:0000313" key="2">
    <source>
        <dbReference type="EMBL" id="MED6197666.1"/>
    </source>
</evidence>
<accession>A0ABU6XKC9</accession>
<reference evidence="2 3" key="1">
    <citation type="journal article" date="2023" name="Plants (Basel)">
        <title>Bridging the Gap: Combining Genomics and Transcriptomics Approaches to Understand Stylosanthes scabra, an Orphan Legume from the Brazilian Caatinga.</title>
        <authorList>
            <person name="Ferreira-Neto J.R.C."/>
            <person name="da Silva M.D."/>
            <person name="Binneck E."/>
            <person name="de Melo N.F."/>
            <person name="da Silva R.H."/>
            <person name="de Melo A.L.T.M."/>
            <person name="Pandolfi V."/>
            <person name="Bustamante F.O."/>
            <person name="Brasileiro-Vidal A.C."/>
            <person name="Benko-Iseppon A.M."/>
        </authorList>
    </citation>
    <scope>NUCLEOTIDE SEQUENCE [LARGE SCALE GENOMIC DNA]</scope>
    <source>
        <tissue evidence="2">Leaves</tissue>
    </source>
</reference>
<evidence type="ECO:0000259" key="1">
    <source>
        <dbReference type="Pfam" id="PF13456"/>
    </source>
</evidence>
<dbReference type="PANTHER" id="PTHR47723">
    <property type="entry name" value="OS05G0353850 PROTEIN"/>
    <property type="match status" value="1"/>
</dbReference>